<dbReference type="GO" id="GO:1990573">
    <property type="term" value="P:potassium ion import across plasma membrane"/>
    <property type="evidence" value="ECO:0007669"/>
    <property type="project" value="TreeGrafter"/>
</dbReference>
<evidence type="ECO:0000256" key="5">
    <source>
        <dbReference type="ARBA" id="ARBA00022989"/>
    </source>
</evidence>
<dbReference type="GO" id="GO:0001671">
    <property type="term" value="F:ATPase activator activity"/>
    <property type="evidence" value="ECO:0007669"/>
    <property type="project" value="TreeGrafter"/>
</dbReference>
<evidence type="ECO:0000313" key="8">
    <source>
        <dbReference type="EMBL" id="KAK2182302.1"/>
    </source>
</evidence>
<dbReference type="PANTHER" id="PTHR11523">
    <property type="entry name" value="SODIUM/POTASSIUM-DEPENDENT ATPASE BETA SUBUNIT"/>
    <property type="match status" value="1"/>
</dbReference>
<dbReference type="InterPro" id="IPR000402">
    <property type="entry name" value="Na/K_ATPase_sub_beta"/>
</dbReference>
<evidence type="ECO:0008006" key="10">
    <source>
        <dbReference type="Google" id="ProtNLM"/>
    </source>
</evidence>
<keyword evidence="9" id="KW-1185">Reference proteome</keyword>
<dbReference type="GO" id="GO:0030007">
    <property type="term" value="P:intracellular potassium ion homeostasis"/>
    <property type="evidence" value="ECO:0007669"/>
    <property type="project" value="TreeGrafter"/>
</dbReference>
<name>A0AAD9NTK2_RIDPI</name>
<organism evidence="8 9">
    <name type="scientific">Ridgeia piscesae</name>
    <name type="common">Tubeworm</name>
    <dbReference type="NCBI Taxonomy" id="27915"/>
    <lineage>
        <taxon>Eukaryota</taxon>
        <taxon>Metazoa</taxon>
        <taxon>Spiralia</taxon>
        <taxon>Lophotrochozoa</taxon>
        <taxon>Annelida</taxon>
        <taxon>Polychaeta</taxon>
        <taxon>Sedentaria</taxon>
        <taxon>Canalipalpata</taxon>
        <taxon>Sabellida</taxon>
        <taxon>Siboglinidae</taxon>
        <taxon>Ridgeia</taxon>
    </lineage>
</organism>
<dbReference type="Pfam" id="PF00287">
    <property type="entry name" value="Na_K-ATPase"/>
    <property type="match status" value="1"/>
</dbReference>
<dbReference type="AlphaFoldDB" id="A0AAD9NTK2"/>
<evidence type="ECO:0000256" key="2">
    <source>
        <dbReference type="ARBA" id="ARBA00005876"/>
    </source>
</evidence>
<comment type="subcellular location">
    <subcellularLocation>
        <location evidence="1">Membrane</location>
        <topology evidence="1">Single-pass type II membrane protein</topology>
    </subcellularLocation>
</comment>
<evidence type="ECO:0000313" key="9">
    <source>
        <dbReference type="Proteomes" id="UP001209878"/>
    </source>
</evidence>
<evidence type="ECO:0000256" key="3">
    <source>
        <dbReference type="ARBA" id="ARBA00022692"/>
    </source>
</evidence>
<keyword evidence="5 7" id="KW-1133">Transmembrane helix</keyword>
<dbReference type="GO" id="GO:0006883">
    <property type="term" value="P:intracellular sodium ion homeostasis"/>
    <property type="evidence" value="ECO:0007669"/>
    <property type="project" value="TreeGrafter"/>
</dbReference>
<feature type="transmembrane region" description="Helical" evidence="7">
    <location>
        <begin position="40"/>
        <end position="66"/>
    </location>
</feature>
<dbReference type="EMBL" id="JAODUO010000359">
    <property type="protein sequence ID" value="KAK2182302.1"/>
    <property type="molecule type" value="Genomic_DNA"/>
</dbReference>
<gene>
    <name evidence="8" type="ORF">NP493_360g01017</name>
</gene>
<dbReference type="GO" id="GO:0036376">
    <property type="term" value="P:sodium ion export across plasma membrane"/>
    <property type="evidence" value="ECO:0007669"/>
    <property type="project" value="TreeGrafter"/>
</dbReference>
<dbReference type="GO" id="GO:0005890">
    <property type="term" value="C:sodium:potassium-exchanging ATPase complex"/>
    <property type="evidence" value="ECO:0007669"/>
    <property type="project" value="InterPro"/>
</dbReference>
<keyword evidence="4" id="KW-0735">Signal-anchor</keyword>
<protein>
    <recommendedName>
        <fullName evidence="10">Sodium/potassium-transporting ATPase subunit beta</fullName>
    </recommendedName>
</protein>
<evidence type="ECO:0000256" key="6">
    <source>
        <dbReference type="ARBA" id="ARBA00023136"/>
    </source>
</evidence>
<evidence type="ECO:0000256" key="1">
    <source>
        <dbReference type="ARBA" id="ARBA00004606"/>
    </source>
</evidence>
<accession>A0AAD9NTK2</accession>
<evidence type="ECO:0000256" key="7">
    <source>
        <dbReference type="SAM" id="Phobius"/>
    </source>
</evidence>
<comment type="caution">
    <text evidence="8">The sequence shown here is derived from an EMBL/GenBank/DDBJ whole genome shotgun (WGS) entry which is preliminary data.</text>
</comment>
<dbReference type="Gene3D" id="2.60.40.1660">
    <property type="entry name" value="Na, k-atpase alpha subunit"/>
    <property type="match status" value="1"/>
</dbReference>
<dbReference type="PANTHER" id="PTHR11523:SF28">
    <property type="entry name" value="NA_K-ATPASE BETA SUBUNIT ISOFORM 4-RELATED"/>
    <property type="match status" value="1"/>
</dbReference>
<dbReference type="Proteomes" id="UP001209878">
    <property type="component" value="Unassembled WGS sequence"/>
</dbReference>
<dbReference type="InterPro" id="IPR038702">
    <property type="entry name" value="Na/K_ATPase_sub_beta_sf"/>
</dbReference>
<proteinExistence type="inferred from homology"/>
<sequence>MASSEAEFPGSRNTSAWEGFKMFVWDSEKRAFLGRNSKSWFLITIFYIIIYGCLAGFFLLSMYVFFRVGSDTIPTRIGYDSPMKNNPGMSFRPQPEVDSTTIRFQQGVNESYFKYTNSITKFLDGYSAEKQKNNVDCSAGDKEPSEACHFNLADLGNACPAPDYGFGEGQPCVLVKLNKVYGWEPEMASNDSSLAPSQGAFFPDSIGITCEGTYDSDKELVGPVEIYPKTGFPAHFFPYLNQEGYVSPLVFIRFTKPATDVTISVWCKAWAENIKHHRGDRAGSIVFHLHVE</sequence>
<keyword evidence="6 7" id="KW-0472">Membrane</keyword>
<keyword evidence="3 7" id="KW-0812">Transmembrane</keyword>
<evidence type="ECO:0000256" key="4">
    <source>
        <dbReference type="ARBA" id="ARBA00022968"/>
    </source>
</evidence>
<comment type="similarity">
    <text evidence="2">Belongs to the X(+)/potassium ATPases subunit beta family.</text>
</comment>
<reference evidence="8" key="1">
    <citation type="journal article" date="2023" name="Mol. Biol. Evol.">
        <title>Third-Generation Sequencing Reveals the Adaptive Role of the Epigenome in Three Deep-Sea Polychaetes.</title>
        <authorList>
            <person name="Perez M."/>
            <person name="Aroh O."/>
            <person name="Sun Y."/>
            <person name="Lan Y."/>
            <person name="Juniper S.K."/>
            <person name="Young C.R."/>
            <person name="Angers B."/>
            <person name="Qian P.Y."/>
        </authorList>
    </citation>
    <scope>NUCLEOTIDE SEQUENCE</scope>
    <source>
        <strain evidence="8">R07B-5</strain>
    </source>
</reference>